<sequence length="165" mass="18622">MTGVELKRPTSNQNRVPGSPGIGSGSLPKGISALWQERNPNFLPEKFRIKKQPESIFSRPQAAVQQRPRPVQDENITPLSDIFRTGIPTREDDDVPRKPGLYLRPGGKGIKPRHGLMEPSQRDANRDNILANRRSSTLDYRQSPSRDDRTLSTRSHGLLPRRFGH</sequence>
<evidence type="ECO:0000313" key="3">
    <source>
        <dbReference type="WBParaSite" id="PDA_v2.g17318.t1"/>
    </source>
</evidence>
<proteinExistence type="predicted"/>
<feature type="region of interest" description="Disordered" evidence="1">
    <location>
        <begin position="52"/>
        <end position="165"/>
    </location>
</feature>
<protein>
    <submittedName>
        <fullName evidence="3">Uncharacterized protein</fullName>
    </submittedName>
</protein>
<feature type="region of interest" description="Disordered" evidence="1">
    <location>
        <begin position="1"/>
        <end position="32"/>
    </location>
</feature>
<evidence type="ECO:0000256" key="1">
    <source>
        <dbReference type="SAM" id="MobiDB-lite"/>
    </source>
</evidence>
<accession>A0A914PGC0</accession>
<keyword evidence="2" id="KW-1185">Reference proteome</keyword>
<organism evidence="2 3">
    <name type="scientific">Panagrolaimus davidi</name>
    <dbReference type="NCBI Taxonomy" id="227884"/>
    <lineage>
        <taxon>Eukaryota</taxon>
        <taxon>Metazoa</taxon>
        <taxon>Ecdysozoa</taxon>
        <taxon>Nematoda</taxon>
        <taxon>Chromadorea</taxon>
        <taxon>Rhabditida</taxon>
        <taxon>Tylenchina</taxon>
        <taxon>Panagrolaimomorpha</taxon>
        <taxon>Panagrolaimoidea</taxon>
        <taxon>Panagrolaimidae</taxon>
        <taxon>Panagrolaimus</taxon>
    </lineage>
</organism>
<reference evidence="3" key="1">
    <citation type="submission" date="2022-11" db="UniProtKB">
        <authorList>
            <consortium name="WormBaseParasite"/>
        </authorList>
    </citation>
    <scope>IDENTIFICATION</scope>
</reference>
<dbReference type="Proteomes" id="UP000887578">
    <property type="component" value="Unplaced"/>
</dbReference>
<feature type="compositionally biased region" description="Polar residues" evidence="1">
    <location>
        <begin position="133"/>
        <end position="143"/>
    </location>
</feature>
<name>A0A914PGC0_9BILA</name>
<dbReference type="WBParaSite" id="PDA_v2.g17318.t1">
    <property type="protein sequence ID" value="PDA_v2.g17318.t1"/>
    <property type="gene ID" value="PDA_v2.g17318"/>
</dbReference>
<dbReference type="AlphaFoldDB" id="A0A914PGC0"/>
<evidence type="ECO:0000313" key="2">
    <source>
        <dbReference type="Proteomes" id="UP000887578"/>
    </source>
</evidence>